<evidence type="ECO:0000256" key="1">
    <source>
        <dbReference type="ARBA" id="ARBA00004635"/>
    </source>
</evidence>
<evidence type="ECO:0000256" key="6">
    <source>
        <dbReference type="ARBA" id="ARBA00023139"/>
    </source>
</evidence>
<dbReference type="Pfam" id="PF25198">
    <property type="entry name" value="Spore_GerAC_N"/>
    <property type="match status" value="1"/>
</dbReference>
<evidence type="ECO:0000256" key="8">
    <source>
        <dbReference type="SAM" id="MobiDB-lite"/>
    </source>
</evidence>
<dbReference type="InterPro" id="IPR046953">
    <property type="entry name" value="Spore_GerAC-like_C"/>
</dbReference>
<organism evidence="12 13">
    <name type="scientific">Cohnella endophytica</name>
    <dbReference type="NCBI Taxonomy" id="2419778"/>
    <lineage>
        <taxon>Bacteria</taxon>
        <taxon>Bacillati</taxon>
        <taxon>Bacillota</taxon>
        <taxon>Bacilli</taxon>
        <taxon>Bacillales</taxon>
        <taxon>Paenibacillaceae</taxon>
        <taxon>Cohnella</taxon>
    </lineage>
</organism>
<sequence length="399" mass="45325">MTRKSRLAAILVFLMLPLSGCWDIKSLQDVNYFTGLGIDFKDNKYQIYVQQLDFSSVAKSDSGKGDKPAIVWIGRAEGISMSEAVVELYQTSQQTVFWGHLSGIVLTENVLKHGDLIGVFDSIMRYPEIRYTPWIYGTKSKITDLFATKPFFNLSPINSILYSPETNYNQRPIIAPMRVAQFIREIREPGETALLPSLGVSRDTWLRDKKPDPKLEIDGTFPMHNKDCKGWLSDDDVEGVRWLVNTSKGTRLTIEENGKVLATFKISKPNSKVRVKMVNGEPVFEIHVKVNAGVIELWQKEEEQRLEKIAAKKIADEIRSAFEAGMKQHADLLDLEHVLYRKKFSDWKSLTKDGKSSLDPIRLGEVKVKVNILQTGMYKQRRKTNPLSSAHEPARHPTG</sequence>
<feature type="domain" description="Spore germination protein N-terminal" evidence="11">
    <location>
        <begin position="23"/>
        <end position="198"/>
    </location>
</feature>
<feature type="region of interest" description="Disordered" evidence="8">
    <location>
        <begin position="379"/>
        <end position="399"/>
    </location>
</feature>
<evidence type="ECO:0000256" key="5">
    <source>
        <dbReference type="ARBA" id="ARBA00023136"/>
    </source>
</evidence>
<evidence type="ECO:0000259" key="11">
    <source>
        <dbReference type="Pfam" id="PF25198"/>
    </source>
</evidence>
<keyword evidence="6" id="KW-0564">Palmitate</keyword>
<feature type="chain" id="PRO_5038990362" evidence="9">
    <location>
        <begin position="21"/>
        <end position="399"/>
    </location>
</feature>
<feature type="domain" description="Spore germination GerAC-like C-terminal" evidence="10">
    <location>
        <begin position="226"/>
        <end position="376"/>
    </location>
</feature>
<evidence type="ECO:0000256" key="9">
    <source>
        <dbReference type="SAM" id="SignalP"/>
    </source>
</evidence>
<keyword evidence="13" id="KW-1185">Reference proteome</keyword>
<dbReference type="RefSeq" id="WP_120974495.1">
    <property type="nucleotide sequence ID" value="NZ_RBZM01000002.1"/>
</dbReference>
<comment type="caution">
    <text evidence="12">The sequence shown here is derived from an EMBL/GenBank/DDBJ whole genome shotgun (WGS) entry which is preliminary data.</text>
</comment>
<dbReference type="InterPro" id="IPR038501">
    <property type="entry name" value="Spore_GerAC_C_sf"/>
</dbReference>
<keyword evidence="3" id="KW-0309">Germination</keyword>
<dbReference type="EMBL" id="RBZM01000002">
    <property type="protein sequence ID" value="RKP56879.1"/>
    <property type="molecule type" value="Genomic_DNA"/>
</dbReference>
<proteinExistence type="inferred from homology"/>
<dbReference type="InterPro" id="IPR057336">
    <property type="entry name" value="GerAC_N"/>
</dbReference>
<evidence type="ECO:0000256" key="3">
    <source>
        <dbReference type="ARBA" id="ARBA00022544"/>
    </source>
</evidence>
<dbReference type="OrthoDB" id="2380468at2"/>
<dbReference type="Gene3D" id="3.30.300.210">
    <property type="entry name" value="Nutrient germinant receptor protein C, domain 3"/>
    <property type="match status" value="1"/>
</dbReference>
<dbReference type="AlphaFoldDB" id="A0A494Y2F2"/>
<dbReference type="InterPro" id="IPR008844">
    <property type="entry name" value="Spore_GerAC-like"/>
</dbReference>
<comment type="subcellular location">
    <subcellularLocation>
        <location evidence="1">Membrane</location>
        <topology evidence="1">Lipid-anchor</topology>
    </subcellularLocation>
</comment>
<evidence type="ECO:0000259" key="10">
    <source>
        <dbReference type="Pfam" id="PF05504"/>
    </source>
</evidence>
<dbReference type="GO" id="GO:0009847">
    <property type="term" value="P:spore germination"/>
    <property type="evidence" value="ECO:0007669"/>
    <property type="project" value="InterPro"/>
</dbReference>
<evidence type="ECO:0000256" key="4">
    <source>
        <dbReference type="ARBA" id="ARBA00022729"/>
    </source>
</evidence>
<gene>
    <name evidence="12" type="ORF">D7Z26_02505</name>
</gene>
<keyword evidence="5" id="KW-0472">Membrane</keyword>
<dbReference type="PANTHER" id="PTHR35789:SF1">
    <property type="entry name" value="SPORE GERMINATION PROTEIN B3"/>
    <property type="match status" value="1"/>
</dbReference>
<name>A0A494Y2F2_9BACL</name>
<evidence type="ECO:0000256" key="7">
    <source>
        <dbReference type="ARBA" id="ARBA00023288"/>
    </source>
</evidence>
<dbReference type="GO" id="GO:0016020">
    <property type="term" value="C:membrane"/>
    <property type="evidence" value="ECO:0007669"/>
    <property type="project" value="UniProtKB-SubCell"/>
</dbReference>
<protein>
    <submittedName>
        <fullName evidence="12">Ger(X)C family spore germination protein</fullName>
    </submittedName>
</protein>
<keyword evidence="7" id="KW-0449">Lipoprotein</keyword>
<dbReference type="NCBIfam" id="TIGR02887">
    <property type="entry name" value="spore_ger_x_C"/>
    <property type="match status" value="1"/>
</dbReference>
<reference evidence="12 13" key="1">
    <citation type="submission" date="2018-10" db="EMBL/GenBank/DDBJ databases">
        <title>Cohnella sp. M2MS4P-1, whole genome shotgun sequence.</title>
        <authorList>
            <person name="Tuo L."/>
        </authorList>
    </citation>
    <scope>NUCLEOTIDE SEQUENCE [LARGE SCALE GENOMIC DNA]</scope>
    <source>
        <strain evidence="12 13">M2MS4P-1</strain>
    </source>
</reference>
<keyword evidence="4 9" id="KW-0732">Signal</keyword>
<evidence type="ECO:0000313" key="13">
    <source>
        <dbReference type="Proteomes" id="UP000282076"/>
    </source>
</evidence>
<dbReference type="Proteomes" id="UP000282076">
    <property type="component" value="Unassembled WGS sequence"/>
</dbReference>
<feature type="signal peptide" evidence="9">
    <location>
        <begin position="1"/>
        <end position="20"/>
    </location>
</feature>
<comment type="similarity">
    <text evidence="2">Belongs to the GerABKC lipoprotein family.</text>
</comment>
<dbReference type="PANTHER" id="PTHR35789">
    <property type="entry name" value="SPORE GERMINATION PROTEIN B3"/>
    <property type="match status" value="1"/>
</dbReference>
<evidence type="ECO:0000256" key="2">
    <source>
        <dbReference type="ARBA" id="ARBA00007886"/>
    </source>
</evidence>
<evidence type="ECO:0000313" key="12">
    <source>
        <dbReference type="EMBL" id="RKP56879.1"/>
    </source>
</evidence>
<dbReference type="Pfam" id="PF05504">
    <property type="entry name" value="Spore_GerAC"/>
    <property type="match status" value="1"/>
</dbReference>
<accession>A0A494Y2F2</accession>